<keyword evidence="2 7" id="KW-1003">Cell membrane</keyword>
<comment type="catalytic activity">
    <reaction evidence="7">
        <text>L-cysteinyl-[prolipoprotein] + a 1,2-diacyl-sn-glycero-3-phospho-(1'-sn-glycerol) = an S-1,2-diacyl-sn-glyceryl-L-cysteinyl-[prolipoprotein] + sn-glycerol 1-phosphate + H(+)</text>
        <dbReference type="Rhea" id="RHEA:56712"/>
        <dbReference type="Rhea" id="RHEA-COMP:14679"/>
        <dbReference type="Rhea" id="RHEA-COMP:14680"/>
        <dbReference type="ChEBI" id="CHEBI:15378"/>
        <dbReference type="ChEBI" id="CHEBI:29950"/>
        <dbReference type="ChEBI" id="CHEBI:57685"/>
        <dbReference type="ChEBI" id="CHEBI:64716"/>
        <dbReference type="ChEBI" id="CHEBI:140658"/>
        <dbReference type="EC" id="2.5.1.145"/>
    </reaction>
</comment>
<dbReference type="EMBL" id="LOMZ01000001">
    <property type="protein sequence ID" value="PLC12937.1"/>
    <property type="molecule type" value="Genomic_DNA"/>
</dbReference>
<proteinExistence type="inferred from homology"/>
<protein>
    <recommendedName>
        <fullName evidence="7">Phosphatidylglycerol--prolipoprotein diacylglyceryl transferase</fullName>
        <ecNumber evidence="7">2.5.1.145</ecNumber>
    </recommendedName>
</protein>
<comment type="pathway">
    <text evidence="7">Protein modification; lipoprotein biosynthesis (diacylglyceryl transfer).</text>
</comment>
<feature type="transmembrane region" description="Helical" evidence="7">
    <location>
        <begin position="104"/>
        <end position="126"/>
    </location>
</feature>
<dbReference type="AlphaFoldDB" id="A0A2N4T3Y7"/>
<evidence type="ECO:0000256" key="3">
    <source>
        <dbReference type="ARBA" id="ARBA00022679"/>
    </source>
</evidence>
<evidence type="ECO:0000256" key="1">
    <source>
        <dbReference type="ARBA" id="ARBA00007150"/>
    </source>
</evidence>
<feature type="transmembrane region" description="Helical" evidence="7">
    <location>
        <begin position="256"/>
        <end position="274"/>
    </location>
</feature>
<comment type="subcellular location">
    <subcellularLocation>
        <location evidence="7">Cell membrane</location>
        <topology evidence="7">Multi-pass membrane protein</topology>
    </subcellularLocation>
</comment>
<dbReference type="HAMAP" id="MF_01147">
    <property type="entry name" value="Lgt"/>
    <property type="match status" value="1"/>
</dbReference>
<keyword evidence="5 7" id="KW-1133">Transmembrane helix</keyword>
<comment type="caution">
    <text evidence="8">The sequence shown here is derived from an EMBL/GenBank/DDBJ whole genome shotgun (WGS) entry which is preliminary data.</text>
</comment>
<accession>A0A2N4T3Y7</accession>
<reference evidence="8 9" key="1">
    <citation type="submission" date="2015-12" db="EMBL/GenBank/DDBJ databases">
        <authorList>
            <person name="Shamseldin A."/>
            <person name="Moawad H."/>
            <person name="Abd El-Rahim W.M."/>
            <person name="Sadowsky M.J."/>
        </authorList>
    </citation>
    <scope>NUCLEOTIDE SEQUENCE [LARGE SCALE GENOMIC DNA]</scope>
    <source>
        <strain evidence="8 9">S43</strain>
    </source>
</reference>
<feature type="transmembrane region" description="Helical" evidence="7">
    <location>
        <begin position="62"/>
        <end position="84"/>
    </location>
</feature>
<dbReference type="NCBIfam" id="TIGR00544">
    <property type="entry name" value="lgt"/>
    <property type="match status" value="1"/>
</dbReference>
<evidence type="ECO:0000256" key="4">
    <source>
        <dbReference type="ARBA" id="ARBA00022692"/>
    </source>
</evidence>
<comment type="function">
    <text evidence="7">Catalyzes the transfer of the diacylglyceryl group from phosphatidylglycerol to the sulfhydryl group of the N-terminal cysteine of a prolipoprotein, the first step in the formation of mature lipoproteins.</text>
</comment>
<dbReference type="GO" id="GO:0042158">
    <property type="term" value="P:lipoprotein biosynthetic process"/>
    <property type="evidence" value="ECO:0007669"/>
    <property type="project" value="UniProtKB-UniRule"/>
</dbReference>
<feature type="transmembrane region" description="Helical" evidence="7">
    <location>
        <begin position="195"/>
        <end position="212"/>
    </location>
</feature>
<dbReference type="PANTHER" id="PTHR30589">
    <property type="entry name" value="PROLIPOPROTEIN DIACYLGLYCERYL TRANSFERASE"/>
    <property type="match status" value="1"/>
</dbReference>
<evidence type="ECO:0000256" key="5">
    <source>
        <dbReference type="ARBA" id="ARBA00022989"/>
    </source>
</evidence>
<feature type="transmembrane region" description="Helical" evidence="7">
    <location>
        <begin position="31"/>
        <end position="50"/>
    </location>
</feature>
<feature type="binding site" evidence="7">
    <location>
        <position position="152"/>
    </location>
    <ligand>
        <name>a 1,2-diacyl-sn-glycero-3-phospho-(1'-sn-glycerol)</name>
        <dbReference type="ChEBI" id="CHEBI:64716"/>
    </ligand>
</feature>
<feature type="transmembrane region" description="Helical" evidence="7">
    <location>
        <begin position="133"/>
        <end position="151"/>
    </location>
</feature>
<dbReference type="EC" id="2.5.1.145" evidence="7"/>
<keyword evidence="6 7" id="KW-0472">Membrane</keyword>
<name>A0A2N4T3Y7_9MICC</name>
<dbReference type="Pfam" id="PF01790">
    <property type="entry name" value="LGT"/>
    <property type="match status" value="1"/>
</dbReference>
<comment type="similarity">
    <text evidence="1 7">Belongs to the Lgt family.</text>
</comment>
<dbReference type="InterPro" id="IPR001640">
    <property type="entry name" value="Lgt"/>
</dbReference>
<keyword evidence="8" id="KW-0449">Lipoprotein</keyword>
<dbReference type="PANTHER" id="PTHR30589:SF0">
    <property type="entry name" value="PHOSPHATIDYLGLYCEROL--PROLIPOPROTEIN DIACYLGLYCERYL TRANSFERASE"/>
    <property type="match status" value="1"/>
</dbReference>
<evidence type="ECO:0000256" key="2">
    <source>
        <dbReference type="ARBA" id="ARBA00022475"/>
    </source>
</evidence>
<dbReference type="RefSeq" id="WP_101852476.1">
    <property type="nucleotide sequence ID" value="NZ_LOMZ01000001.1"/>
</dbReference>
<evidence type="ECO:0000313" key="9">
    <source>
        <dbReference type="Proteomes" id="UP000234632"/>
    </source>
</evidence>
<dbReference type="GO" id="GO:0008961">
    <property type="term" value="F:phosphatidylglycerol-prolipoprotein diacylglyceryl transferase activity"/>
    <property type="evidence" value="ECO:0007669"/>
    <property type="project" value="UniProtKB-UniRule"/>
</dbReference>
<keyword evidence="4 7" id="KW-0812">Transmembrane</keyword>
<evidence type="ECO:0000256" key="6">
    <source>
        <dbReference type="ARBA" id="ARBA00023136"/>
    </source>
</evidence>
<gene>
    <name evidence="7" type="primary">lgt</name>
    <name evidence="8" type="ORF">AUQ48_12765</name>
</gene>
<evidence type="ECO:0000313" key="8">
    <source>
        <dbReference type="EMBL" id="PLC12937.1"/>
    </source>
</evidence>
<dbReference type="GO" id="GO:0005886">
    <property type="term" value="C:plasma membrane"/>
    <property type="evidence" value="ECO:0007669"/>
    <property type="project" value="UniProtKB-SubCell"/>
</dbReference>
<dbReference type="Proteomes" id="UP000234632">
    <property type="component" value="Unassembled WGS sequence"/>
</dbReference>
<feature type="transmembrane region" description="Helical" evidence="7">
    <location>
        <begin position="224"/>
        <end position="244"/>
    </location>
</feature>
<keyword evidence="3 7" id="KW-0808">Transferase</keyword>
<dbReference type="UniPathway" id="UPA00664"/>
<organism evidence="8 9">
    <name type="scientific">Kocuria flava</name>
    <dbReference type="NCBI Taxonomy" id="446860"/>
    <lineage>
        <taxon>Bacteria</taxon>
        <taxon>Bacillati</taxon>
        <taxon>Actinomycetota</taxon>
        <taxon>Actinomycetes</taxon>
        <taxon>Micrococcales</taxon>
        <taxon>Micrococcaceae</taxon>
        <taxon>Kocuria</taxon>
    </lineage>
</organism>
<sequence length="291" mass="31338">MTLPPALLSVPVHRGLPSPDWSGFSLGPLTVHAYALCILAGIAAGLWLTTRRWAARGLDPDVVWDVAMWAVPAGIVGARAYHVLITDPAGYFGPGADPLDALRIWEGGLGIMGAVAFGAAAAWWVCRRHGIRLSVFADAVAPGLLLAQAIGRWGNWFNQELFGRPTDLPWGLRIDPASPNFPDGLPAGTLFHPTFLYESLWNLAGVVLLLALDRRFRLDGGRLFALYLVHYGLGRMLIELLLRIDPSLIVLGQRVHVWTSLGLVLLGGVLFAVLTRRRARGDAGAPAAARG</sequence>
<evidence type="ECO:0000256" key="7">
    <source>
        <dbReference type="HAMAP-Rule" id="MF_01147"/>
    </source>
</evidence>
<dbReference type="PROSITE" id="PS01311">
    <property type="entry name" value="LGT"/>
    <property type="match status" value="1"/>
</dbReference>